<dbReference type="Pfam" id="PF05210">
    <property type="entry name" value="Sprouty"/>
    <property type="match status" value="1"/>
</dbReference>
<keyword evidence="6" id="KW-0963">Cytoplasm</keyword>
<name>A0A315W1P7_GAMAF</name>
<accession>A0A315W1P7</accession>
<evidence type="ECO:0000313" key="9">
    <source>
        <dbReference type="EMBL" id="PWA29857.1"/>
    </source>
</evidence>
<comment type="caution">
    <text evidence="9">The sequence shown here is derived from an EMBL/GenBank/DDBJ whole genome shotgun (WGS) entry which is preliminary data.</text>
</comment>
<dbReference type="InterPro" id="IPR051192">
    <property type="entry name" value="Sprouty_domain"/>
</dbReference>
<dbReference type="STRING" id="33528.ENSGAFP00000007932"/>
<dbReference type="AlphaFoldDB" id="A0A315W1P7"/>
<gene>
    <name evidence="9" type="ORF">CCH79_00018110</name>
</gene>
<evidence type="ECO:0000256" key="3">
    <source>
        <dbReference type="ARBA" id="ARBA00010964"/>
    </source>
</evidence>
<evidence type="ECO:0000256" key="6">
    <source>
        <dbReference type="ARBA" id="ARBA00022490"/>
    </source>
</evidence>
<dbReference type="InterPro" id="IPR007875">
    <property type="entry name" value="Sprouty"/>
</dbReference>
<feature type="region of interest" description="Disordered" evidence="8">
    <location>
        <begin position="46"/>
        <end position="169"/>
    </location>
</feature>
<organism evidence="9 10">
    <name type="scientific">Gambusia affinis</name>
    <name type="common">Western mosquitofish</name>
    <name type="synonym">Heterandria affinis</name>
    <dbReference type="NCBI Taxonomy" id="33528"/>
    <lineage>
        <taxon>Eukaryota</taxon>
        <taxon>Metazoa</taxon>
        <taxon>Chordata</taxon>
        <taxon>Craniata</taxon>
        <taxon>Vertebrata</taxon>
        <taxon>Euteleostomi</taxon>
        <taxon>Actinopterygii</taxon>
        <taxon>Neopterygii</taxon>
        <taxon>Teleostei</taxon>
        <taxon>Neoteleostei</taxon>
        <taxon>Acanthomorphata</taxon>
        <taxon>Ovalentaria</taxon>
        <taxon>Atherinomorphae</taxon>
        <taxon>Cyprinodontiformes</taxon>
        <taxon>Poeciliidae</taxon>
        <taxon>Poeciliinae</taxon>
        <taxon>Gambusia</taxon>
    </lineage>
</organism>
<comment type="subcellular location">
    <subcellularLocation>
        <location evidence="2">Cytoplasm</location>
    </subcellularLocation>
    <subcellularLocation>
        <location evidence="1">Membrane</location>
    </subcellularLocation>
</comment>
<keyword evidence="10" id="KW-1185">Reference proteome</keyword>
<dbReference type="GO" id="GO:0046580">
    <property type="term" value="P:negative regulation of Ras protein signal transduction"/>
    <property type="evidence" value="ECO:0007669"/>
    <property type="project" value="TreeGrafter"/>
</dbReference>
<evidence type="ECO:0000313" key="10">
    <source>
        <dbReference type="Proteomes" id="UP000250572"/>
    </source>
</evidence>
<dbReference type="GO" id="GO:0040037">
    <property type="term" value="P:negative regulation of fibroblast growth factor receptor signaling pathway"/>
    <property type="evidence" value="ECO:0007669"/>
    <property type="project" value="TreeGrafter"/>
</dbReference>
<evidence type="ECO:0000256" key="8">
    <source>
        <dbReference type="SAM" id="MobiDB-lite"/>
    </source>
</evidence>
<dbReference type="GO" id="GO:0016020">
    <property type="term" value="C:membrane"/>
    <property type="evidence" value="ECO:0007669"/>
    <property type="project" value="UniProtKB-SubCell"/>
</dbReference>
<dbReference type="PROSITE" id="PS51227">
    <property type="entry name" value="SPR"/>
    <property type="match status" value="1"/>
</dbReference>
<sequence>MAEHRMRDIRCNNKHSVPPSSLFSFDAMDKNVPSLQQEFRCVPSQLETPFSPKMDSRSQNDSDGGGGHHGGLPSLTGLANMAHDEGRAQSRSLQTLDAPSDSGLNCRLRPHTPPVLSLDQIRISGGSNEYTDGPSAAQRSPATQQRKTDVVTSTGSRTNGQQESEEEMSNNLRNLHSVTHQGNANAPISSREGVSQSSSVEDSQSSVRTSAGSGSSGQRLLGNPANSNEIIRNQPKRADSEELKPLNTEYRDIEAIPGSRKPLKKDKHSNKCESCGRCKCSECVQPRVLPSCWMCGQRCLCSPHKAVEYGTCACCVKGIFYHCSNDDEETCADKPFSCSQSRCCVRWTTITVCSLLCPCLLCYLPGKGCLAMCQCCYDRVARPGCRCKNSTLTRCHDDSTAT</sequence>
<keyword evidence="7" id="KW-0472">Membrane</keyword>
<evidence type="ECO:0000256" key="7">
    <source>
        <dbReference type="ARBA" id="ARBA00023136"/>
    </source>
</evidence>
<dbReference type="EMBL" id="NHOQ01000520">
    <property type="protein sequence ID" value="PWA29857.1"/>
    <property type="molecule type" value="Genomic_DNA"/>
</dbReference>
<evidence type="ECO:0000256" key="5">
    <source>
        <dbReference type="ARBA" id="ARBA00022473"/>
    </source>
</evidence>
<feature type="region of interest" description="Disordered" evidence="8">
    <location>
        <begin position="181"/>
        <end position="262"/>
    </location>
</feature>
<feature type="compositionally biased region" description="Polar residues" evidence="8">
    <location>
        <begin position="137"/>
        <end position="162"/>
    </location>
</feature>
<dbReference type="GO" id="GO:0048513">
    <property type="term" value="P:animal organ development"/>
    <property type="evidence" value="ECO:0007669"/>
    <property type="project" value="TreeGrafter"/>
</dbReference>
<evidence type="ECO:0000256" key="4">
    <source>
        <dbReference type="ARBA" id="ARBA00018854"/>
    </source>
</evidence>
<keyword evidence="5" id="KW-0217">Developmental protein</keyword>
<dbReference type="PANTHER" id="PTHR12365:SF8">
    <property type="entry name" value="PROTEIN SPROUTY HOMOLOG 2"/>
    <property type="match status" value="1"/>
</dbReference>
<protein>
    <recommendedName>
        <fullName evidence="4">Protein sprouty homolog 2</fullName>
    </recommendedName>
</protein>
<evidence type="ECO:0000256" key="1">
    <source>
        <dbReference type="ARBA" id="ARBA00004370"/>
    </source>
</evidence>
<proteinExistence type="inferred from homology"/>
<dbReference type="PANTHER" id="PTHR12365">
    <property type="entry name" value="SPROUTY"/>
    <property type="match status" value="1"/>
</dbReference>
<comment type="similarity">
    <text evidence="3">Belongs to the sprouty family.</text>
</comment>
<feature type="compositionally biased region" description="Basic and acidic residues" evidence="8">
    <location>
        <begin position="236"/>
        <end position="254"/>
    </location>
</feature>
<dbReference type="Proteomes" id="UP000250572">
    <property type="component" value="Unassembled WGS sequence"/>
</dbReference>
<feature type="compositionally biased region" description="Low complexity" evidence="8">
    <location>
        <begin position="189"/>
        <end position="217"/>
    </location>
</feature>
<evidence type="ECO:0000256" key="2">
    <source>
        <dbReference type="ARBA" id="ARBA00004496"/>
    </source>
</evidence>
<dbReference type="GO" id="GO:0005829">
    <property type="term" value="C:cytosol"/>
    <property type="evidence" value="ECO:0007669"/>
    <property type="project" value="TreeGrafter"/>
</dbReference>
<reference evidence="9 10" key="1">
    <citation type="journal article" date="2018" name="G3 (Bethesda)">
        <title>A High-Quality Reference Genome for the Invasive Mosquitofish Gambusia affinis Using a Chicago Library.</title>
        <authorList>
            <person name="Hoffberg S.L."/>
            <person name="Troendle N.J."/>
            <person name="Glenn T.C."/>
            <person name="Mahmud O."/>
            <person name="Louha S."/>
            <person name="Chalopin D."/>
            <person name="Bennetzen J.L."/>
            <person name="Mauricio R."/>
        </authorList>
    </citation>
    <scope>NUCLEOTIDE SEQUENCE [LARGE SCALE GENOMIC DNA]</scope>
    <source>
        <strain evidence="9">NE01/NJP1002.9</strain>
        <tissue evidence="9">Muscle</tissue>
    </source>
</reference>